<evidence type="ECO:0000313" key="3">
    <source>
        <dbReference type="Proteomes" id="UP000735302"/>
    </source>
</evidence>
<accession>A0AAV4CUN9</accession>
<reference evidence="2 3" key="1">
    <citation type="journal article" date="2021" name="Elife">
        <title>Chloroplast acquisition without the gene transfer in kleptoplastic sea slugs, Plakobranchus ocellatus.</title>
        <authorList>
            <person name="Maeda T."/>
            <person name="Takahashi S."/>
            <person name="Yoshida T."/>
            <person name="Shimamura S."/>
            <person name="Takaki Y."/>
            <person name="Nagai Y."/>
            <person name="Toyoda A."/>
            <person name="Suzuki Y."/>
            <person name="Arimoto A."/>
            <person name="Ishii H."/>
            <person name="Satoh N."/>
            <person name="Nishiyama T."/>
            <person name="Hasebe M."/>
            <person name="Maruyama T."/>
            <person name="Minagawa J."/>
            <person name="Obokata J."/>
            <person name="Shigenobu S."/>
        </authorList>
    </citation>
    <scope>NUCLEOTIDE SEQUENCE [LARGE SCALE GENOMIC DNA]</scope>
</reference>
<dbReference type="EMBL" id="BLXT01006999">
    <property type="protein sequence ID" value="GFO35401.1"/>
    <property type="molecule type" value="Genomic_DNA"/>
</dbReference>
<sequence>MEQDWTEVEAKDMIDRRGVELGWREMEQDWTEVEAKDMIDERGLEKASPQQGDLRLLSPPPGPGGGARTRVREVPADLGGWEGGGRDSLTTGPPTPLFPKKTQKSIRIRNRNKIQDLNEERCKSESGEAKYKALNNNSNKKPQKKPR</sequence>
<feature type="compositionally biased region" description="Basic residues" evidence="1">
    <location>
        <begin position="101"/>
        <end position="112"/>
    </location>
</feature>
<feature type="region of interest" description="Disordered" evidence="1">
    <location>
        <begin position="40"/>
        <end position="147"/>
    </location>
</feature>
<dbReference type="AlphaFoldDB" id="A0AAV4CUN9"/>
<name>A0AAV4CUN9_9GAST</name>
<comment type="caution">
    <text evidence="2">The sequence shown here is derived from an EMBL/GenBank/DDBJ whole genome shotgun (WGS) entry which is preliminary data.</text>
</comment>
<keyword evidence="3" id="KW-1185">Reference proteome</keyword>
<evidence type="ECO:0000256" key="1">
    <source>
        <dbReference type="SAM" id="MobiDB-lite"/>
    </source>
</evidence>
<proteinExistence type="predicted"/>
<evidence type="ECO:0000313" key="2">
    <source>
        <dbReference type="EMBL" id="GFO35401.1"/>
    </source>
</evidence>
<protein>
    <submittedName>
        <fullName evidence="2">Uncharacterized protein</fullName>
    </submittedName>
</protein>
<organism evidence="2 3">
    <name type="scientific">Plakobranchus ocellatus</name>
    <dbReference type="NCBI Taxonomy" id="259542"/>
    <lineage>
        <taxon>Eukaryota</taxon>
        <taxon>Metazoa</taxon>
        <taxon>Spiralia</taxon>
        <taxon>Lophotrochozoa</taxon>
        <taxon>Mollusca</taxon>
        <taxon>Gastropoda</taxon>
        <taxon>Heterobranchia</taxon>
        <taxon>Euthyneura</taxon>
        <taxon>Panpulmonata</taxon>
        <taxon>Sacoglossa</taxon>
        <taxon>Placobranchoidea</taxon>
        <taxon>Plakobranchidae</taxon>
        <taxon>Plakobranchus</taxon>
    </lineage>
</organism>
<gene>
    <name evidence="2" type="ORF">PoB_006190600</name>
</gene>
<dbReference type="Proteomes" id="UP000735302">
    <property type="component" value="Unassembled WGS sequence"/>
</dbReference>
<feature type="compositionally biased region" description="Basic and acidic residues" evidence="1">
    <location>
        <begin position="113"/>
        <end position="131"/>
    </location>
</feature>